<name>A0A8D5G6L9_9PROT</name>
<reference evidence="2" key="1">
    <citation type="journal article" date="2021" name="Arch. Microbiol.">
        <title>Methyloradius palustris gen. nov., sp. nov., a methanol-oxidizing bacterium isolated from snow.</title>
        <authorList>
            <person name="Miyadera T."/>
            <person name="Kojima H."/>
            <person name="Fukui M."/>
        </authorList>
    </citation>
    <scope>NUCLEOTIDE SEQUENCE</scope>
    <source>
        <strain evidence="2">Zm11</strain>
    </source>
</reference>
<organism evidence="2 3">
    <name type="scientific">Methyloradius palustris</name>
    <dbReference type="NCBI Taxonomy" id="2778876"/>
    <lineage>
        <taxon>Bacteria</taxon>
        <taxon>Pseudomonadati</taxon>
        <taxon>Pseudomonadota</taxon>
        <taxon>Betaproteobacteria</taxon>
        <taxon>Nitrosomonadales</taxon>
        <taxon>Methylophilaceae</taxon>
        <taxon>Methyloradius</taxon>
    </lineage>
</organism>
<feature type="compositionally biased region" description="Basic and acidic residues" evidence="1">
    <location>
        <begin position="68"/>
        <end position="87"/>
    </location>
</feature>
<dbReference type="Proteomes" id="UP000826722">
    <property type="component" value="Chromosome"/>
</dbReference>
<dbReference type="KEGG" id="mpau:ZMTM_03860"/>
<dbReference type="RefSeq" id="WP_225907061.1">
    <property type="nucleotide sequence ID" value="NZ_AP024110.1"/>
</dbReference>
<evidence type="ECO:0000256" key="1">
    <source>
        <dbReference type="SAM" id="MobiDB-lite"/>
    </source>
</evidence>
<proteinExistence type="predicted"/>
<gene>
    <name evidence="2" type="ORF">ZMTM_03860</name>
</gene>
<dbReference type="EMBL" id="AP024110">
    <property type="protein sequence ID" value="BCM24127.1"/>
    <property type="molecule type" value="Genomic_DNA"/>
</dbReference>
<dbReference type="AlphaFoldDB" id="A0A8D5G6L9"/>
<feature type="region of interest" description="Disordered" evidence="1">
    <location>
        <begin position="68"/>
        <end position="96"/>
    </location>
</feature>
<evidence type="ECO:0000313" key="3">
    <source>
        <dbReference type="Proteomes" id="UP000826722"/>
    </source>
</evidence>
<protein>
    <submittedName>
        <fullName evidence="2">Uncharacterized protein</fullName>
    </submittedName>
</protein>
<evidence type="ECO:0000313" key="2">
    <source>
        <dbReference type="EMBL" id="BCM24127.1"/>
    </source>
</evidence>
<accession>A0A8D5G6L9</accession>
<sequence>MKLSNPEYLDKIKTLSEEEKERLLSRMGGKLPRRLEKDKVSVDLALAIQLEIEDGNLQEWRKKMHAIKEKDSAGKKAKGKKVEDKPAAKTPAIKKTAEVKVEVVSATKAKPKTAKAKS</sequence>
<keyword evidence="3" id="KW-1185">Reference proteome</keyword>